<dbReference type="AlphaFoldDB" id="A0A812KAR4"/>
<proteinExistence type="predicted"/>
<organism evidence="1 2">
    <name type="scientific">Symbiodinium pilosum</name>
    <name type="common">Dinoflagellate</name>
    <dbReference type="NCBI Taxonomy" id="2952"/>
    <lineage>
        <taxon>Eukaryota</taxon>
        <taxon>Sar</taxon>
        <taxon>Alveolata</taxon>
        <taxon>Dinophyceae</taxon>
        <taxon>Suessiales</taxon>
        <taxon>Symbiodiniaceae</taxon>
        <taxon>Symbiodinium</taxon>
    </lineage>
</organism>
<keyword evidence="2" id="KW-1185">Reference proteome</keyword>
<protein>
    <submittedName>
        <fullName evidence="1">ACBP2 protein</fullName>
    </submittedName>
</protein>
<sequence>MPFDITKAQLDYEVGKEGYAACNPFEVGFMRLFCDIHCVRDAVIRGDRTILRNLEQATKISNDNMRKMVEWSTEATRTETEYLDKKIDHSLKIQTIYLHHIAKNTQPPEEDLYQNAVTATGSMLRELKGFAETSSFGIARVTARDALSRFLATAQPLVDGNVTMRSDQVQKFQNEMSALYQTMRSSAGGLTKAQVVGRQIAGEAQQLQARLHRQAQVLGMYRAHSRAAHKAAKSWKRSKAESSLVIMDKLWWRMRDELDRYLDVAGEEMSQMEESFSALTKYDKCKAGTLDLLQSYSAGMKSMRRSHSQLRNAWRETSNSMGELAAVISDGGIFEKLMAAEGCQSPLAARRG</sequence>
<accession>A0A812KAR4</accession>
<dbReference type="EMBL" id="CAJNIZ010003891">
    <property type="protein sequence ID" value="CAE7226917.1"/>
    <property type="molecule type" value="Genomic_DNA"/>
</dbReference>
<dbReference type="Proteomes" id="UP000649617">
    <property type="component" value="Unassembled WGS sequence"/>
</dbReference>
<reference evidence="1" key="1">
    <citation type="submission" date="2021-02" db="EMBL/GenBank/DDBJ databases">
        <authorList>
            <person name="Dougan E. K."/>
            <person name="Rhodes N."/>
            <person name="Thang M."/>
            <person name="Chan C."/>
        </authorList>
    </citation>
    <scope>NUCLEOTIDE SEQUENCE</scope>
</reference>
<dbReference type="OrthoDB" id="434998at2759"/>
<name>A0A812KAR4_SYMPI</name>
<comment type="caution">
    <text evidence="1">The sequence shown here is derived from an EMBL/GenBank/DDBJ whole genome shotgun (WGS) entry which is preliminary data.</text>
</comment>
<evidence type="ECO:0000313" key="1">
    <source>
        <dbReference type="EMBL" id="CAE7226917.1"/>
    </source>
</evidence>
<gene>
    <name evidence="1" type="primary">ACBP2</name>
    <name evidence="1" type="ORF">SPIL2461_LOCUS3257</name>
</gene>
<evidence type="ECO:0000313" key="2">
    <source>
        <dbReference type="Proteomes" id="UP000649617"/>
    </source>
</evidence>